<accession>A0A9P6H6N9</accession>
<keyword evidence="2" id="KW-1185">Reference proteome</keyword>
<dbReference type="Proteomes" id="UP000736335">
    <property type="component" value="Unassembled WGS sequence"/>
</dbReference>
<reference evidence="1" key="2">
    <citation type="submission" date="2020-11" db="EMBL/GenBank/DDBJ databases">
        <authorList>
            <consortium name="DOE Joint Genome Institute"/>
            <person name="Kuo A."/>
            <person name="Miyauchi S."/>
            <person name="Kiss E."/>
            <person name="Drula E."/>
            <person name="Kohler A."/>
            <person name="Sanchez-Garcia M."/>
            <person name="Andreopoulos B."/>
            <person name="Barry K.W."/>
            <person name="Bonito G."/>
            <person name="Buee M."/>
            <person name="Carver A."/>
            <person name="Chen C."/>
            <person name="Cichocki N."/>
            <person name="Clum A."/>
            <person name="Culley D."/>
            <person name="Crous P.W."/>
            <person name="Fauchery L."/>
            <person name="Girlanda M."/>
            <person name="Hayes R."/>
            <person name="Keri Z."/>
            <person name="Labutti K."/>
            <person name="Lipzen A."/>
            <person name="Lombard V."/>
            <person name="Magnuson J."/>
            <person name="Maillard F."/>
            <person name="Morin E."/>
            <person name="Murat C."/>
            <person name="Nolan M."/>
            <person name="Ohm R."/>
            <person name="Pangilinan J."/>
            <person name="Pereira M."/>
            <person name="Perotto S."/>
            <person name="Peter M."/>
            <person name="Riley R."/>
            <person name="Sitrit Y."/>
            <person name="Stielow B."/>
            <person name="Szollosi G."/>
            <person name="Zifcakova L."/>
            <person name="Stursova M."/>
            <person name="Spatafora J.W."/>
            <person name="Tedersoo L."/>
            <person name="Vaario L.-M."/>
            <person name="Yamada A."/>
            <person name="Yan M."/>
            <person name="Wang P."/>
            <person name="Xu J."/>
            <person name="Bruns T."/>
            <person name="Baldrian P."/>
            <person name="Vilgalys R."/>
            <person name="Henrissat B."/>
            <person name="Grigoriev I.V."/>
            <person name="Hibbett D."/>
            <person name="Nagy L.G."/>
            <person name="Martin F.M."/>
        </authorList>
    </citation>
    <scope>NUCLEOTIDE SEQUENCE</scope>
    <source>
        <strain evidence="1">UH-Tt-Lm1</strain>
    </source>
</reference>
<dbReference type="InterPro" id="IPR041078">
    <property type="entry name" value="Plavaka"/>
</dbReference>
<evidence type="ECO:0000313" key="2">
    <source>
        <dbReference type="Proteomes" id="UP000736335"/>
    </source>
</evidence>
<name>A0A9P6H6N9_9AGAM</name>
<proteinExistence type="predicted"/>
<dbReference type="EMBL" id="WIUZ02000016">
    <property type="protein sequence ID" value="KAF9780628.1"/>
    <property type="molecule type" value="Genomic_DNA"/>
</dbReference>
<dbReference type="OrthoDB" id="3239511at2759"/>
<evidence type="ECO:0000313" key="1">
    <source>
        <dbReference type="EMBL" id="KAF9780628.1"/>
    </source>
</evidence>
<gene>
    <name evidence="1" type="ORF">BJ322DRAFT_1101418</name>
</gene>
<protein>
    <submittedName>
        <fullName evidence="1">Uncharacterized protein</fullName>
    </submittedName>
</protein>
<organism evidence="1 2">
    <name type="scientific">Thelephora terrestris</name>
    <dbReference type="NCBI Taxonomy" id="56493"/>
    <lineage>
        <taxon>Eukaryota</taxon>
        <taxon>Fungi</taxon>
        <taxon>Dikarya</taxon>
        <taxon>Basidiomycota</taxon>
        <taxon>Agaricomycotina</taxon>
        <taxon>Agaricomycetes</taxon>
        <taxon>Thelephorales</taxon>
        <taxon>Thelephoraceae</taxon>
        <taxon>Thelephora</taxon>
    </lineage>
</organism>
<dbReference type="AlphaFoldDB" id="A0A9P6H6N9"/>
<comment type="caution">
    <text evidence="1">The sequence shown here is derived from an EMBL/GenBank/DDBJ whole genome shotgun (WGS) entry which is preliminary data.</text>
</comment>
<dbReference type="Pfam" id="PF18759">
    <property type="entry name" value="Plavaka"/>
    <property type="match status" value="1"/>
</dbReference>
<reference evidence="1" key="1">
    <citation type="journal article" date="2020" name="Nat. Commun.">
        <title>Large-scale genome sequencing of mycorrhizal fungi provides insights into the early evolution of symbiotic traits.</title>
        <authorList>
            <person name="Miyauchi S."/>
            <person name="Kiss E."/>
            <person name="Kuo A."/>
            <person name="Drula E."/>
            <person name="Kohler A."/>
            <person name="Sanchez-Garcia M."/>
            <person name="Morin E."/>
            <person name="Andreopoulos B."/>
            <person name="Barry K.W."/>
            <person name="Bonito G."/>
            <person name="Buee M."/>
            <person name="Carver A."/>
            <person name="Chen C."/>
            <person name="Cichocki N."/>
            <person name="Clum A."/>
            <person name="Culley D."/>
            <person name="Crous P.W."/>
            <person name="Fauchery L."/>
            <person name="Girlanda M."/>
            <person name="Hayes R.D."/>
            <person name="Keri Z."/>
            <person name="LaButti K."/>
            <person name="Lipzen A."/>
            <person name="Lombard V."/>
            <person name="Magnuson J."/>
            <person name="Maillard F."/>
            <person name="Murat C."/>
            <person name="Nolan M."/>
            <person name="Ohm R.A."/>
            <person name="Pangilinan J."/>
            <person name="Pereira M.F."/>
            <person name="Perotto S."/>
            <person name="Peter M."/>
            <person name="Pfister S."/>
            <person name="Riley R."/>
            <person name="Sitrit Y."/>
            <person name="Stielow J.B."/>
            <person name="Szollosi G."/>
            <person name="Zifcakova L."/>
            <person name="Stursova M."/>
            <person name="Spatafora J.W."/>
            <person name="Tedersoo L."/>
            <person name="Vaario L.M."/>
            <person name="Yamada A."/>
            <person name="Yan M."/>
            <person name="Wang P."/>
            <person name="Xu J."/>
            <person name="Bruns T."/>
            <person name="Baldrian P."/>
            <person name="Vilgalys R."/>
            <person name="Dunand C."/>
            <person name="Henrissat B."/>
            <person name="Grigoriev I.V."/>
            <person name="Hibbett D."/>
            <person name="Nagy L.G."/>
            <person name="Martin F.M."/>
        </authorList>
    </citation>
    <scope>NUCLEOTIDE SEQUENCE</scope>
    <source>
        <strain evidence="1">UH-Tt-Lm1</strain>
    </source>
</reference>
<sequence length="832" mass="95961">MSKDWTSDLLIWLAQARVVLNNGDIFVEYHPLSGRESRVFDPMEYKDILGGPSEPTAPPDKDPWLPFSSREDFEFTEFIHDAMLNKKQVNRLIKLIRRCQEAPGAFTFRNYDNMKAALGNASGLFTPFQRHQITRTYDKKEFTYETQCRPLWDWIMDHLIDPELIKQFEWDTQKVSRFCDGKYTQMYTEPWTGKRFWDVQSALPEGAKMVFLELYVDKTKLSTFGTQKGYPVMARILNLLVKIRNGKEFGGARVVGWLPIIDDDAKNKGSPNWVNFKRVIWHASFYKLLESIEHLSKVGYWVECGDGVKRHIFPLILILAADYEEQCVMALIRGYPGLHCCPRCLIADVELDNFSAEVPLQTIKAANVILKEARKQALLKDKEEILKGSGMRDVDNVFWKIKNSDPYDALSFDHLHTFPGGLFRQHLWVYIKAHTDELGRDACATVDAMANSMPRWRNFNHFSAYLSVDFTDGTKWEHMSKVCNKTCINITRYLHISCRLLRCVRAYVELDMLASLEVHSDLTIEYGRETAKKIFKLAHGYRKGDWKFPKMHLIKHLFDDIQAKGVMRNFTSKTFEKMHGPLGDALENITNFKDIGTQILRAEHNNLVLGYIGSQVQRLDEFSKIEKRNAKDAIDPVTRSTGYIDCMGQTTYRISSSMNYSSVLGSKKEVKSINAFLKGKSGDPLFTSFCVRTSRAIQALSEGPDTPVVNGSHEITEHMLLKVGYKSVVDWQLHTDYLRCNPVFHGNPCDDFVIVNFLQGRGFAKLACIFKIDKDLSIRRWRFRHKTRCEVIPLECIMHGAVLLEDSSHLDDYFVIDTIDADMYLQLKKYPM</sequence>